<protein>
    <recommendedName>
        <fullName evidence="2">DUF8173 domain-containing protein</fullName>
    </recommendedName>
</protein>
<feature type="transmembrane region" description="Helical" evidence="1">
    <location>
        <begin position="337"/>
        <end position="353"/>
    </location>
</feature>
<feature type="transmembrane region" description="Helical" evidence="1">
    <location>
        <begin position="269"/>
        <end position="294"/>
    </location>
</feature>
<dbReference type="OrthoDB" id="2155342at2"/>
<evidence type="ECO:0000259" key="2">
    <source>
        <dbReference type="Pfam" id="PF26514"/>
    </source>
</evidence>
<dbReference type="RefSeq" id="WP_034546604.1">
    <property type="nucleotide sequence ID" value="NZ_FSRN01000001.1"/>
</dbReference>
<dbReference type="EMBL" id="FSRN01000001">
    <property type="protein sequence ID" value="SIN85585.1"/>
    <property type="molecule type" value="Genomic_DNA"/>
</dbReference>
<gene>
    <name evidence="3" type="ORF">SAMN05878443_0153</name>
</gene>
<reference evidence="4" key="1">
    <citation type="submission" date="2016-11" db="EMBL/GenBank/DDBJ databases">
        <authorList>
            <person name="Varghese N."/>
            <person name="Submissions S."/>
        </authorList>
    </citation>
    <scope>NUCLEOTIDE SEQUENCE [LARGE SCALE GENOMIC DNA]</scope>
    <source>
        <strain evidence="4">313</strain>
    </source>
</reference>
<dbReference type="STRING" id="28230.SAMN05878443_0153"/>
<keyword evidence="1" id="KW-0812">Transmembrane</keyword>
<feature type="transmembrane region" description="Helical" evidence="1">
    <location>
        <begin position="359"/>
        <end position="377"/>
    </location>
</feature>
<dbReference type="Pfam" id="PF26514">
    <property type="entry name" value="DUF8173"/>
    <property type="match status" value="1"/>
</dbReference>
<feature type="transmembrane region" description="Helical" evidence="1">
    <location>
        <begin position="225"/>
        <end position="249"/>
    </location>
</feature>
<keyword evidence="4" id="KW-1185">Reference proteome</keyword>
<sequence length="386" mass="41487">MFKIKGNKKRNVLLLSILLVAFMLIPFVSVLAETISGDNVIVESDETLEKTSFLSGSNVRVDGDINATTFITAANTEVNGTIDGDLFVTGQNATINGTVNGSVFVAGQNITVNGVVENTIYLAGATLKVGSQTNGSAFLAGQNVSIEKAAVIEKDAFVGASQAYQNGVINGDLSSSSESLSVGGKIGGDLDYSSQNKADFSGNSEVAGETTWKKMELESYKDSRAIFTTAILMQVLFSIAASLVVWLFVRWIRPDLWTNLAEQITISQLKALGFGALAVVVVPIVSLLLMLTIIGIPLAFILLTLYGLSLYVSTIILAVFISLWFQKRFSWSNVQSFWVFLLGLIILTILGIIPFIGWILGFITVSFGLGSIVLSILNRRTQIKSI</sequence>
<dbReference type="InterPro" id="IPR023298">
    <property type="entry name" value="ATPase_P-typ_TM_dom_sf"/>
</dbReference>
<feature type="domain" description="DUF8173" evidence="2">
    <location>
        <begin position="231"/>
        <end position="373"/>
    </location>
</feature>
<dbReference type="InterPro" id="IPR058486">
    <property type="entry name" value="DUF8173"/>
</dbReference>
<keyword evidence="1" id="KW-0472">Membrane</keyword>
<name>A0A1N6ERE1_9LACT</name>
<accession>A0A1N6ERE1</accession>
<evidence type="ECO:0000256" key="1">
    <source>
        <dbReference type="SAM" id="Phobius"/>
    </source>
</evidence>
<dbReference type="SUPFAM" id="SSF81665">
    <property type="entry name" value="Calcium ATPase, transmembrane domain M"/>
    <property type="match status" value="1"/>
</dbReference>
<evidence type="ECO:0000313" key="3">
    <source>
        <dbReference type="EMBL" id="SIN85585.1"/>
    </source>
</evidence>
<dbReference type="eggNOG" id="COG1664">
    <property type="taxonomic scope" value="Bacteria"/>
</dbReference>
<evidence type="ECO:0000313" key="4">
    <source>
        <dbReference type="Proteomes" id="UP000184758"/>
    </source>
</evidence>
<organism evidence="3 4">
    <name type="scientific">Carnobacterium alterfunditum</name>
    <dbReference type="NCBI Taxonomy" id="28230"/>
    <lineage>
        <taxon>Bacteria</taxon>
        <taxon>Bacillati</taxon>
        <taxon>Bacillota</taxon>
        <taxon>Bacilli</taxon>
        <taxon>Lactobacillales</taxon>
        <taxon>Carnobacteriaceae</taxon>
        <taxon>Carnobacterium</taxon>
    </lineage>
</organism>
<feature type="transmembrane region" description="Helical" evidence="1">
    <location>
        <begin position="300"/>
        <end position="325"/>
    </location>
</feature>
<proteinExistence type="predicted"/>
<keyword evidence="1" id="KW-1133">Transmembrane helix</keyword>
<dbReference type="Proteomes" id="UP000184758">
    <property type="component" value="Unassembled WGS sequence"/>
</dbReference>
<dbReference type="AlphaFoldDB" id="A0A1N6ERE1"/>